<accession>A0ABQ6IBX9</accession>
<dbReference type="EMBL" id="BSUN01000001">
    <property type="protein sequence ID" value="GMA35337.1"/>
    <property type="molecule type" value="Genomic_DNA"/>
</dbReference>
<gene>
    <name evidence="1" type="ORF">GCM10025876_15410</name>
</gene>
<proteinExistence type="predicted"/>
<sequence length="118" mass="12752">MTACRNSGARHASFEALAAGPERKLAELAHQPSPSAHHATVDREAHAEACAQRHHCRAGVASRRAEALLAKQRIVRIVVDHQRPAYGLHARAQERRVLDLRQVGGVGDGARVLAHGAR</sequence>
<evidence type="ECO:0000313" key="2">
    <source>
        <dbReference type="Proteomes" id="UP001157125"/>
    </source>
</evidence>
<comment type="caution">
    <text evidence="1">The sequence shown here is derived from an EMBL/GenBank/DDBJ whole genome shotgun (WGS) entry which is preliminary data.</text>
</comment>
<name>A0ABQ6IBX9_9MICO</name>
<evidence type="ECO:0000313" key="1">
    <source>
        <dbReference type="EMBL" id="GMA35337.1"/>
    </source>
</evidence>
<reference evidence="2" key="1">
    <citation type="journal article" date="2019" name="Int. J. Syst. Evol. Microbiol.">
        <title>The Global Catalogue of Microorganisms (GCM) 10K type strain sequencing project: providing services to taxonomists for standard genome sequencing and annotation.</title>
        <authorList>
            <consortium name="The Broad Institute Genomics Platform"/>
            <consortium name="The Broad Institute Genome Sequencing Center for Infectious Disease"/>
            <person name="Wu L."/>
            <person name="Ma J."/>
        </authorList>
    </citation>
    <scope>NUCLEOTIDE SEQUENCE [LARGE SCALE GENOMIC DNA]</scope>
    <source>
        <strain evidence="2">NBRC 112299</strain>
    </source>
</reference>
<protein>
    <submittedName>
        <fullName evidence="1">Uncharacterized protein</fullName>
    </submittedName>
</protein>
<keyword evidence="2" id="KW-1185">Reference proteome</keyword>
<dbReference type="Proteomes" id="UP001157125">
    <property type="component" value="Unassembled WGS sequence"/>
</dbReference>
<organism evidence="1 2">
    <name type="scientific">Demequina litorisediminis</name>
    <dbReference type="NCBI Taxonomy" id="1849022"/>
    <lineage>
        <taxon>Bacteria</taxon>
        <taxon>Bacillati</taxon>
        <taxon>Actinomycetota</taxon>
        <taxon>Actinomycetes</taxon>
        <taxon>Micrococcales</taxon>
        <taxon>Demequinaceae</taxon>
        <taxon>Demequina</taxon>
    </lineage>
</organism>